<proteinExistence type="predicted"/>
<accession>A0AAD4JM21</accession>
<dbReference type="FunFam" id="3.30.530.20:FF:000064">
    <property type="entry name" value="Lachrymatory-factor synthase"/>
    <property type="match status" value="1"/>
</dbReference>
<keyword evidence="2" id="KW-1185">Reference proteome</keyword>
<evidence type="ECO:0000313" key="2">
    <source>
        <dbReference type="Proteomes" id="UP001190926"/>
    </source>
</evidence>
<dbReference type="Pfam" id="PF10604">
    <property type="entry name" value="Polyketide_cyc2"/>
    <property type="match status" value="1"/>
</dbReference>
<dbReference type="GO" id="GO:0004864">
    <property type="term" value="F:protein phosphatase inhibitor activity"/>
    <property type="evidence" value="ECO:0007669"/>
    <property type="project" value="UniProtKB-ARBA"/>
</dbReference>
<evidence type="ECO:0008006" key="3">
    <source>
        <dbReference type="Google" id="ProtNLM"/>
    </source>
</evidence>
<organism evidence="1 2">
    <name type="scientific">Perilla frutescens var. hirtella</name>
    <name type="common">Perilla citriodora</name>
    <name type="synonym">Perilla setoyensis</name>
    <dbReference type="NCBI Taxonomy" id="608512"/>
    <lineage>
        <taxon>Eukaryota</taxon>
        <taxon>Viridiplantae</taxon>
        <taxon>Streptophyta</taxon>
        <taxon>Embryophyta</taxon>
        <taxon>Tracheophyta</taxon>
        <taxon>Spermatophyta</taxon>
        <taxon>Magnoliopsida</taxon>
        <taxon>eudicotyledons</taxon>
        <taxon>Gunneridae</taxon>
        <taxon>Pentapetalae</taxon>
        <taxon>asterids</taxon>
        <taxon>lamiids</taxon>
        <taxon>Lamiales</taxon>
        <taxon>Lamiaceae</taxon>
        <taxon>Nepetoideae</taxon>
        <taxon>Elsholtzieae</taxon>
        <taxon>Perilla</taxon>
    </lineage>
</organism>
<dbReference type="AlphaFoldDB" id="A0AAD4JM21"/>
<dbReference type="InterPro" id="IPR053249">
    <property type="entry name" value="LFS"/>
</dbReference>
<protein>
    <recommendedName>
        <fullName evidence="3">Lachrymatory-factor synthase</fullName>
    </recommendedName>
</protein>
<dbReference type="InterPro" id="IPR019587">
    <property type="entry name" value="Polyketide_cyclase/dehydratase"/>
</dbReference>
<evidence type="ECO:0000313" key="1">
    <source>
        <dbReference type="EMBL" id="KAH6835804.1"/>
    </source>
</evidence>
<dbReference type="PANTHER" id="PTHR33789">
    <property type="entry name" value="LACHRYMATORY-FACTOR SYNTHASE"/>
    <property type="match status" value="1"/>
</dbReference>
<name>A0AAD4JM21_PERFH</name>
<comment type="caution">
    <text evidence="1">The sequence shown here is derived from an EMBL/GenBank/DDBJ whole genome shotgun (WGS) entry which is preliminary data.</text>
</comment>
<gene>
    <name evidence="1" type="ORF">C2S53_006559</name>
</gene>
<dbReference type="InterPro" id="IPR023393">
    <property type="entry name" value="START-like_dom_sf"/>
</dbReference>
<dbReference type="Proteomes" id="UP001190926">
    <property type="component" value="Unassembled WGS sequence"/>
</dbReference>
<reference evidence="1 2" key="1">
    <citation type="journal article" date="2021" name="Nat. Commun.">
        <title>Incipient diploidization of the medicinal plant Perilla within 10,000 years.</title>
        <authorList>
            <person name="Zhang Y."/>
            <person name="Shen Q."/>
            <person name="Leng L."/>
            <person name="Zhang D."/>
            <person name="Chen S."/>
            <person name="Shi Y."/>
            <person name="Ning Z."/>
            <person name="Chen S."/>
        </authorList>
    </citation>
    <scope>NUCLEOTIDE SEQUENCE [LARGE SCALE GENOMIC DNA]</scope>
    <source>
        <strain evidence="2">cv. PC099</strain>
    </source>
</reference>
<dbReference type="SUPFAM" id="SSF55961">
    <property type="entry name" value="Bet v1-like"/>
    <property type="match status" value="1"/>
</dbReference>
<sequence>MEQVQNLSQEKWHAKICTRLEKVEADQIWPFFQDFFGLHKWFPGLPTCQGIHGANGEIGCIRYCSGFGLKQVANNNESSPMNLSWSKERLIAIDHVQKTFTYEIVDCNIGFNSYVSTINVVPVDGDGGGCTVEWWISLDPVEGGTLEDLVVKYDVGLQLMVKKMENAIFGSS</sequence>
<dbReference type="EMBL" id="SDAM02000032">
    <property type="protein sequence ID" value="KAH6835804.1"/>
    <property type="molecule type" value="Genomic_DNA"/>
</dbReference>
<dbReference type="CDD" id="cd07821">
    <property type="entry name" value="PYR_PYL_RCAR_like"/>
    <property type="match status" value="1"/>
</dbReference>
<dbReference type="Gene3D" id="3.30.530.20">
    <property type="match status" value="1"/>
</dbReference>
<dbReference type="PANTHER" id="PTHR33789:SF15">
    <property type="entry name" value="LACHRYMATORY-FACTOR SYNTHASE"/>
    <property type="match status" value="1"/>
</dbReference>